<dbReference type="AlphaFoldDB" id="A0AAV2QR12"/>
<feature type="region of interest" description="Disordered" evidence="1">
    <location>
        <begin position="207"/>
        <end position="235"/>
    </location>
</feature>
<name>A0AAV2QR12_MEGNR</name>
<protein>
    <submittedName>
        <fullName evidence="2">Uncharacterized protein</fullName>
    </submittedName>
</protein>
<accession>A0AAV2QR12</accession>
<feature type="compositionally biased region" description="Basic and acidic residues" evidence="1">
    <location>
        <begin position="209"/>
        <end position="220"/>
    </location>
</feature>
<evidence type="ECO:0000313" key="2">
    <source>
        <dbReference type="EMBL" id="CAL4095042.1"/>
    </source>
</evidence>
<feature type="region of interest" description="Disordered" evidence="1">
    <location>
        <begin position="383"/>
        <end position="417"/>
    </location>
</feature>
<keyword evidence="3" id="KW-1185">Reference proteome</keyword>
<evidence type="ECO:0000256" key="1">
    <source>
        <dbReference type="SAM" id="MobiDB-lite"/>
    </source>
</evidence>
<sequence length="539" mass="58903">LTVEKMGIEDLDASNFDFGYKCLGENLENEIICHATASPHPSANRQKKQDEMGNVVPTPPKKKINVVPTPPKKKINVYPPKKKINVVPTHTNTIGNEVPTHPNGIGNMLPTTPRVTKIVAPTRTISMVNKTNLLPYKLVSPSSNSIEKSTELTKSVGAALVARVLGTIKSSNYKDYVIIKHVDYSSTGNNGTENQINDVVGFKTWHTPSWDKQDNKEQNRSSETNQVSGLSPAIEQGQNDNILLSDLLSSNVEKKSDINLELNDHDNISSVANAQTQKSLNNTASERPKIRIKSMLDLQDHSEKASVAENKPFAMKPLSSMFQFDEKNMPAVLDVQEVVIGSAPGSSDVTAINGSKSSSDMCDLNQSMAERILDNIEKNEEIVGKRKRSDTDDDDHSGNMKTKRSEEISKSLADENSSFTRKTDIALPSEGTKTIDSVVTMESSGIQLPNALGLVSSNENGHLVEIPATDIATDVIDNVESLNSDDIRNNNNNNDENNDIIELSDSEDGGDCTVWCEPILISPTTETDSSHKCIDPLQL</sequence>
<feature type="non-terminal residue" evidence="2">
    <location>
        <position position="1"/>
    </location>
</feature>
<dbReference type="Proteomes" id="UP001497623">
    <property type="component" value="Unassembled WGS sequence"/>
</dbReference>
<comment type="caution">
    <text evidence="2">The sequence shown here is derived from an EMBL/GenBank/DDBJ whole genome shotgun (WGS) entry which is preliminary data.</text>
</comment>
<gene>
    <name evidence="2" type="ORF">MNOR_LOCUS15308</name>
</gene>
<organism evidence="2 3">
    <name type="scientific">Meganyctiphanes norvegica</name>
    <name type="common">Northern krill</name>
    <name type="synonym">Thysanopoda norvegica</name>
    <dbReference type="NCBI Taxonomy" id="48144"/>
    <lineage>
        <taxon>Eukaryota</taxon>
        <taxon>Metazoa</taxon>
        <taxon>Ecdysozoa</taxon>
        <taxon>Arthropoda</taxon>
        <taxon>Crustacea</taxon>
        <taxon>Multicrustacea</taxon>
        <taxon>Malacostraca</taxon>
        <taxon>Eumalacostraca</taxon>
        <taxon>Eucarida</taxon>
        <taxon>Euphausiacea</taxon>
        <taxon>Euphausiidae</taxon>
        <taxon>Meganyctiphanes</taxon>
    </lineage>
</organism>
<feature type="region of interest" description="Disordered" evidence="1">
    <location>
        <begin position="38"/>
        <end position="72"/>
    </location>
</feature>
<reference evidence="2 3" key="1">
    <citation type="submission" date="2024-05" db="EMBL/GenBank/DDBJ databases">
        <authorList>
            <person name="Wallberg A."/>
        </authorList>
    </citation>
    <scope>NUCLEOTIDE SEQUENCE [LARGE SCALE GENOMIC DNA]</scope>
</reference>
<dbReference type="EMBL" id="CAXKWB010009520">
    <property type="protein sequence ID" value="CAL4095042.1"/>
    <property type="molecule type" value="Genomic_DNA"/>
</dbReference>
<evidence type="ECO:0000313" key="3">
    <source>
        <dbReference type="Proteomes" id="UP001497623"/>
    </source>
</evidence>
<proteinExistence type="predicted"/>
<feature type="compositionally biased region" description="Basic and acidic residues" evidence="1">
    <location>
        <begin position="403"/>
        <end position="413"/>
    </location>
</feature>